<dbReference type="PANTHER" id="PTHR27000">
    <property type="entry name" value="LEUCINE-RICH REPEAT RECEPTOR-LIKE PROTEIN KINASE FAMILY PROTEIN-RELATED"/>
    <property type="match status" value="1"/>
</dbReference>
<dbReference type="InterPro" id="IPR001611">
    <property type="entry name" value="Leu-rich_rpt"/>
</dbReference>
<dbReference type="InterPro" id="IPR032675">
    <property type="entry name" value="LRR_dom_sf"/>
</dbReference>
<keyword evidence="2" id="KW-0433">Leucine-rich repeat</keyword>
<dbReference type="Pfam" id="PF00560">
    <property type="entry name" value="LRR_1"/>
    <property type="match status" value="2"/>
</dbReference>
<keyword evidence="4" id="KW-0732">Signal</keyword>
<dbReference type="SUPFAM" id="SSF52058">
    <property type="entry name" value="L domain-like"/>
    <property type="match status" value="1"/>
</dbReference>
<dbReference type="PANTHER" id="PTHR27000:SF783">
    <property type="entry name" value="MALECTIN DOMAIN-CONTAINING PROTEIN"/>
    <property type="match status" value="1"/>
</dbReference>
<dbReference type="Pfam" id="PF00646">
    <property type="entry name" value="F-box"/>
    <property type="match status" value="1"/>
</dbReference>
<comment type="caution">
    <text evidence="11">The sequence shown here is derived from an EMBL/GenBank/DDBJ whole genome shotgun (WGS) entry which is preliminary data.</text>
</comment>
<evidence type="ECO:0000256" key="3">
    <source>
        <dbReference type="ARBA" id="ARBA00022692"/>
    </source>
</evidence>
<keyword evidence="9" id="KW-0325">Glycoprotein</keyword>
<organism evidence="11 12">
    <name type="scientific">Chytriomyces confervae</name>
    <dbReference type="NCBI Taxonomy" id="246404"/>
    <lineage>
        <taxon>Eukaryota</taxon>
        <taxon>Fungi</taxon>
        <taxon>Fungi incertae sedis</taxon>
        <taxon>Chytridiomycota</taxon>
        <taxon>Chytridiomycota incertae sedis</taxon>
        <taxon>Chytridiomycetes</taxon>
        <taxon>Chytridiales</taxon>
        <taxon>Chytriomycetaceae</taxon>
        <taxon>Chytriomyces</taxon>
    </lineage>
</organism>
<keyword evidence="3" id="KW-0812">Transmembrane</keyword>
<dbReference type="GO" id="GO:0016020">
    <property type="term" value="C:membrane"/>
    <property type="evidence" value="ECO:0007669"/>
    <property type="project" value="UniProtKB-SubCell"/>
</dbReference>
<feature type="domain" description="F-box" evidence="10">
    <location>
        <begin position="118"/>
        <end position="165"/>
    </location>
</feature>
<comment type="subcellular location">
    <subcellularLocation>
        <location evidence="1">Membrane</location>
        <topology evidence="1">Single-pass membrane protein</topology>
    </subcellularLocation>
</comment>
<evidence type="ECO:0000256" key="6">
    <source>
        <dbReference type="ARBA" id="ARBA00022989"/>
    </source>
</evidence>
<evidence type="ECO:0000256" key="9">
    <source>
        <dbReference type="ARBA" id="ARBA00023180"/>
    </source>
</evidence>
<dbReference type="AlphaFoldDB" id="A0A507FH86"/>
<evidence type="ECO:0000256" key="2">
    <source>
        <dbReference type="ARBA" id="ARBA00022614"/>
    </source>
</evidence>
<evidence type="ECO:0000256" key="5">
    <source>
        <dbReference type="ARBA" id="ARBA00022737"/>
    </source>
</evidence>
<proteinExistence type="predicted"/>
<dbReference type="SUPFAM" id="SSF81383">
    <property type="entry name" value="F-box domain"/>
    <property type="match status" value="1"/>
</dbReference>
<dbReference type="InterPro" id="IPR036047">
    <property type="entry name" value="F-box-like_dom_sf"/>
</dbReference>
<evidence type="ECO:0000256" key="8">
    <source>
        <dbReference type="ARBA" id="ARBA00023170"/>
    </source>
</evidence>
<evidence type="ECO:0000256" key="4">
    <source>
        <dbReference type="ARBA" id="ARBA00022729"/>
    </source>
</evidence>
<keyword evidence="12" id="KW-1185">Reference proteome</keyword>
<dbReference type="EMBL" id="QEAP01000115">
    <property type="protein sequence ID" value="TPX74656.1"/>
    <property type="molecule type" value="Genomic_DNA"/>
</dbReference>
<gene>
    <name evidence="11" type="ORF">CcCBS67573_g04086</name>
</gene>
<keyword evidence="6" id="KW-1133">Transmembrane helix</keyword>
<dbReference type="Proteomes" id="UP000320333">
    <property type="component" value="Unassembled WGS sequence"/>
</dbReference>
<protein>
    <recommendedName>
        <fullName evidence="10">F-box domain-containing protein</fullName>
    </recommendedName>
</protein>
<evidence type="ECO:0000313" key="12">
    <source>
        <dbReference type="Proteomes" id="UP000320333"/>
    </source>
</evidence>
<accession>A0A507FH86</accession>
<evidence type="ECO:0000256" key="1">
    <source>
        <dbReference type="ARBA" id="ARBA00004167"/>
    </source>
</evidence>
<name>A0A507FH86_9FUNG</name>
<dbReference type="OrthoDB" id="1910043at2759"/>
<keyword evidence="5" id="KW-0677">Repeat</keyword>
<sequence length="415" mass="47431">MSGTDASHGSLHALVLSLHTQYQAQIEELGSQHAQMAELIQQLVHQTSTPNTPTILKNAHQVSHLHKQLQRLSTQFSSQLKNTSRKLRLQLKEFNTNRQRDNSSTNRHRRKILLMQQPARIVSLPQEVLVQVLSWVHPRDAFRLRTLSHRFFETYKTRHFHVSNLSKFIAPRSLSTNKDCKKLLVDACDVLTFRAASSSTQITTLSAFAVVYAESVLARYTHIIWPQKMQQLTGLKIPHFLGMPNSRLIHLDMSYCLLTGEIPSELQNLRSLKVLNLEGNRLTGNISGHLFGNFEDLQELNLSWNAGISGVIPDELYTHCPKLQIVKLHCCALNGSFLEDRIGCWTDLRELWLNGNKFKGVLTVGTGLVGLVNLQVLYLRNNRELFWESHEVYQQVCTRLVNLRERDVHRVVVSS</sequence>
<reference evidence="11 12" key="1">
    <citation type="journal article" date="2019" name="Sci. Rep.">
        <title>Comparative genomics of chytrid fungi reveal insights into the obligate biotrophic and pathogenic lifestyle of Synchytrium endobioticum.</title>
        <authorList>
            <person name="van de Vossenberg B.T.L.H."/>
            <person name="Warris S."/>
            <person name="Nguyen H.D.T."/>
            <person name="van Gent-Pelzer M.P.E."/>
            <person name="Joly D.L."/>
            <person name="van de Geest H.C."/>
            <person name="Bonants P.J.M."/>
            <person name="Smith D.S."/>
            <person name="Levesque C.A."/>
            <person name="van der Lee T.A.J."/>
        </authorList>
    </citation>
    <scope>NUCLEOTIDE SEQUENCE [LARGE SCALE GENOMIC DNA]</scope>
    <source>
        <strain evidence="11 12">CBS 675.73</strain>
    </source>
</reference>
<dbReference type="PROSITE" id="PS50181">
    <property type="entry name" value="FBOX"/>
    <property type="match status" value="1"/>
</dbReference>
<evidence type="ECO:0000256" key="7">
    <source>
        <dbReference type="ARBA" id="ARBA00023136"/>
    </source>
</evidence>
<dbReference type="Gene3D" id="3.80.10.10">
    <property type="entry name" value="Ribonuclease Inhibitor"/>
    <property type="match status" value="1"/>
</dbReference>
<dbReference type="InterPro" id="IPR001810">
    <property type="entry name" value="F-box_dom"/>
</dbReference>
<keyword evidence="7" id="KW-0472">Membrane</keyword>
<evidence type="ECO:0000313" key="11">
    <source>
        <dbReference type="EMBL" id="TPX74656.1"/>
    </source>
</evidence>
<keyword evidence="8" id="KW-0675">Receptor</keyword>
<evidence type="ECO:0000259" key="10">
    <source>
        <dbReference type="PROSITE" id="PS50181"/>
    </source>
</evidence>